<organism evidence="2 3">
    <name type="scientific">Stieleria neptunia</name>
    <dbReference type="NCBI Taxonomy" id="2527979"/>
    <lineage>
        <taxon>Bacteria</taxon>
        <taxon>Pseudomonadati</taxon>
        <taxon>Planctomycetota</taxon>
        <taxon>Planctomycetia</taxon>
        <taxon>Pirellulales</taxon>
        <taxon>Pirellulaceae</taxon>
        <taxon>Stieleria</taxon>
    </lineage>
</organism>
<accession>A0A518HSL5</accession>
<reference evidence="2 3" key="1">
    <citation type="submission" date="2019-03" db="EMBL/GenBank/DDBJ databases">
        <title>Deep-cultivation of Planctomycetes and their phenomic and genomic characterization uncovers novel biology.</title>
        <authorList>
            <person name="Wiegand S."/>
            <person name="Jogler M."/>
            <person name="Boedeker C."/>
            <person name="Pinto D."/>
            <person name="Vollmers J."/>
            <person name="Rivas-Marin E."/>
            <person name="Kohn T."/>
            <person name="Peeters S.H."/>
            <person name="Heuer A."/>
            <person name="Rast P."/>
            <person name="Oberbeckmann S."/>
            <person name="Bunk B."/>
            <person name="Jeske O."/>
            <person name="Meyerdierks A."/>
            <person name="Storesund J.E."/>
            <person name="Kallscheuer N."/>
            <person name="Luecker S."/>
            <person name="Lage O.M."/>
            <person name="Pohl T."/>
            <person name="Merkel B.J."/>
            <person name="Hornburger P."/>
            <person name="Mueller R.-W."/>
            <person name="Bruemmer F."/>
            <person name="Labrenz M."/>
            <person name="Spormann A.M."/>
            <person name="Op den Camp H."/>
            <person name="Overmann J."/>
            <person name="Amann R."/>
            <person name="Jetten M.S.M."/>
            <person name="Mascher T."/>
            <person name="Medema M.H."/>
            <person name="Devos D.P."/>
            <person name="Kaster A.-K."/>
            <person name="Ovreas L."/>
            <person name="Rohde M."/>
            <person name="Galperin M.Y."/>
            <person name="Jogler C."/>
        </authorList>
    </citation>
    <scope>NUCLEOTIDE SEQUENCE [LARGE SCALE GENOMIC DNA]</scope>
    <source>
        <strain evidence="2 3">Enr13</strain>
    </source>
</reference>
<dbReference type="Proteomes" id="UP000319004">
    <property type="component" value="Chromosome"/>
</dbReference>
<keyword evidence="3" id="KW-1185">Reference proteome</keyword>
<dbReference type="OrthoDB" id="9983083at2"/>
<name>A0A518HSL5_9BACT</name>
<evidence type="ECO:0000313" key="3">
    <source>
        <dbReference type="Proteomes" id="UP000319004"/>
    </source>
</evidence>
<dbReference type="EMBL" id="CP037423">
    <property type="protein sequence ID" value="QDV43853.1"/>
    <property type="molecule type" value="Genomic_DNA"/>
</dbReference>
<dbReference type="KEGG" id="snep:Enr13x_37130"/>
<dbReference type="AlphaFoldDB" id="A0A518HSL5"/>
<dbReference type="RefSeq" id="WP_145388221.1">
    <property type="nucleotide sequence ID" value="NZ_CP037423.1"/>
</dbReference>
<evidence type="ECO:0000256" key="1">
    <source>
        <dbReference type="SAM" id="SignalP"/>
    </source>
</evidence>
<sequence precursor="true">MNSQKTLSLTLLTLVALFGSTDAAEVTVLSPNGSSFAPGEQIEFRVTLPELSNLGSYETIGVLTGSNGSAGVQYFFEAPPAVPAASKYVFDNSDTFLANPIDAARVSLSDFTLAGMGPVVFTDVNDGIASVFVNTASTFSGEITLSIDAANLVLDQPDGTPVSNFATIQSDTAARGFATVTVTAIPEPGVSLLAFLAGMFTVARRGRRTKRVVN</sequence>
<protein>
    <recommendedName>
        <fullName evidence="4">PEP-CTERM protein-sorting domain-containing protein</fullName>
    </recommendedName>
</protein>
<proteinExistence type="predicted"/>
<gene>
    <name evidence="2" type="ORF">Enr13x_37130</name>
</gene>
<feature type="signal peptide" evidence="1">
    <location>
        <begin position="1"/>
        <end position="23"/>
    </location>
</feature>
<evidence type="ECO:0000313" key="2">
    <source>
        <dbReference type="EMBL" id="QDV43853.1"/>
    </source>
</evidence>
<evidence type="ECO:0008006" key="4">
    <source>
        <dbReference type="Google" id="ProtNLM"/>
    </source>
</evidence>
<feature type="chain" id="PRO_5021934998" description="PEP-CTERM protein-sorting domain-containing protein" evidence="1">
    <location>
        <begin position="24"/>
        <end position="214"/>
    </location>
</feature>
<keyword evidence="1" id="KW-0732">Signal</keyword>